<keyword evidence="5" id="KW-0234">DNA repair</keyword>
<keyword evidence="4" id="KW-0498">Mitosis</keyword>
<evidence type="ECO:0000256" key="8">
    <source>
        <dbReference type="SAM" id="MobiDB-lite"/>
    </source>
</evidence>
<dbReference type="GO" id="GO:0007064">
    <property type="term" value="P:mitotic sister chromatid cohesion"/>
    <property type="evidence" value="ECO:0007669"/>
    <property type="project" value="InterPro"/>
</dbReference>
<keyword evidence="6" id="KW-0539">Nucleus</keyword>
<comment type="subcellular location">
    <subcellularLocation>
        <location evidence="1">Nucleus</location>
    </subcellularLocation>
</comment>
<evidence type="ECO:0000256" key="7">
    <source>
        <dbReference type="ARBA" id="ARBA00023306"/>
    </source>
</evidence>
<organism evidence="9 10">
    <name type="scientific">Eragrostis curvula</name>
    <name type="common">weeping love grass</name>
    <dbReference type="NCBI Taxonomy" id="38414"/>
    <lineage>
        <taxon>Eukaryota</taxon>
        <taxon>Viridiplantae</taxon>
        <taxon>Streptophyta</taxon>
        <taxon>Embryophyta</taxon>
        <taxon>Tracheophyta</taxon>
        <taxon>Spermatophyta</taxon>
        <taxon>Magnoliopsida</taxon>
        <taxon>Liliopsida</taxon>
        <taxon>Poales</taxon>
        <taxon>Poaceae</taxon>
        <taxon>PACMAD clade</taxon>
        <taxon>Chloridoideae</taxon>
        <taxon>Eragrostideae</taxon>
        <taxon>Eragrostidinae</taxon>
        <taxon>Eragrostis</taxon>
    </lineage>
</organism>
<comment type="caution">
    <text evidence="9">The sequence shown here is derived from an EMBL/GenBank/DDBJ whole genome shotgun (WGS) entry which is preliminary data.</text>
</comment>
<dbReference type="GO" id="GO:0005634">
    <property type="term" value="C:nucleus"/>
    <property type="evidence" value="ECO:0007669"/>
    <property type="project" value="UniProtKB-SubCell"/>
</dbReference>
<sequence length="767" mass="86479">MKRHLSHDQDYGEPSCGKSSGLESDQQHVSSPKNARLDTVKVAECFHEMRFSGSVIIAIGPVLKAAVREEFLKHEDEDVKALLAFCFSEITRITMPDVPYTDDVLREIFYLIVGAFNGLSDVNSRSFGWRVAMLETLERSRLCVVMLDVECDDLITEMFQTFLKVISDDHEEIIFKSMQKIMASIIDESDEIQGSLLLVLLSALGWKKTGAAMPARKLACNVIEQSAGKLEPYIKTFLTSSLTVDSSSSVPHIDHHGIILDVYQCIPKTHDVVVPYITGELLADEADIRFKAVELLGELFSLPGPSTLESLEPIFPVFLDRLTDTVVDVRISVIRSLKKCLISNHSNLEAPKIIKALCDRLLDHDENVGKEVVAALCDVAGHSLGAIPVDIIKIAADHVHNKSLALKWYTMERMANIYNLYCVKYPDGSTNSYDFEWIPGKILKCLYKDFRPESVESILCDSLFPPEFSTKCRVKHWVTAVSHFDKVEMKAFKQILLRKIRLQQEMLKYMSLRMLSQEDDPDLQKKILQCFRSMSSLFSDPEKCEESMNILHQLKDTDIWKIFSGLLDCSTTFKKAWSLRVDLLNILGEKHVLYAFVSILAIGCSYSLVNKEYAKDLLLEACDQKSAGNTKLISSCMDLLTVISRFFPSLLYGLEEDIIELLMDLKEDNAGNGDNVSELKSAAADTSMTEPRKRQKPKTICNLAKCSAHDLSSANLVGHRIKVWWPLDKKFYEGAVLYDAGVTKVLNLATKKWKMIEDSDSSMKQKD</sequence>
<proteinExistence type="predicted"/>
<dbReference type="InterPro" id="IPR011989">
    <property type="entry name" value="ARM-like"/>
</dbReference>
<feature type="compositionally biased region" description="Polar residues" evidence="8">
    <location>
        <begin position="17"/>
        <end position="33"/>
    </location>
</feature>
<evidence type="ECO:0000256" key="5">
    <source>
        <dbReference type="ARBA" id="ARBA00023204"/>
    </source>
</evidence>
<evidence type="ECO:0000256" key="1">
    <source>
        <dbReference type="ARBA" id="ARBA00004123"/>
    </source>
</evidence>
<keyword evidence="10" id="KW-1185">Reference proteome</keyword>
<dbReference type="GO" id="GO:0035825">
    <property type="term" value="P:homologous recombination"/>
    <property type="evidence" value="ECO:0007669"/>
    <property type="project" value="UniProtKB-ARBA"/>
</dbReference>
<dbReference type="GO" id="GO:0006281">
    <property type="term" value="P:DNA repair"/>
    <property type="evidence" value="ECO:0007669"/>
    <property type="project" value="UniProtKB-KW"/>
</dbReference>
<dbReference type="SUPFAM" id="SSF48371">
    <property type="entry name" value="ARM repeat"/>
    <property type="match status" value="1"/>
</dbReference>
<dbReference type="OrthoDB" id="200660at2759"/>
<keyword evidence="3" id="KW-0227">DNA damage</keyword>
<name>A0A5J9TJR7_9POAL</name>
<protein>
    <submittedName>
        <fullName evidence="9">Uncharacterized protein</fullName>
    </submittedName>
</protein>
<dbReference type="PANTHER" id="PTHR12663:SF0">
    <property type="entry name" value="PRECOCIOUS DISSOCIATION OF SISTERS 5, ISOFORM A"/>
    <property type="match status" value="1"/>
</dbReference>
<dbReference type="GO" id="GO:0051301">
    <property type="term" value="P:cell division"/>
    <property type="evidence" value="ECO:0007669"/>
    <property type="project" value="UniProtKB-KW"/>
</dbReference>
<dbReference type="InterPro" id="IPR039776">
    <property type="entry name" value="Pds5"/>
</dbReference>
<dbReference type="InterPro" id="IPR016024">
    <property type="entry name" value="ARM-type_fold"/>
</dbReference>
<dbReference type="CDD" id="cd20404">
    <property type="entry name" value="Tudor_Agenet_AtEML-like"/>
    <property type="match status" value="1"/>
</dbReference>
<dbReference type="PANTHER" id="PTHR12663">
    <property type="entry name" value="ANDROGEN INDUCED INHIBITOR OF PROLIFERATION AS3 / PDS5-RELATED"/>
    <property type="match status" value="1"/>
</dbReference>
<reference evidence="9 10" key="1">
    <citation type="journal article" date="2019" name="Sci. Rep.">
        <title>A high-quality genome of Eragrostis curvula grass provides insights into Poaceae evolution and supports new strategies to enhance forage quality.</title>
        <authorList>
            <person name="Carballo J."/>
            <person name="Santos B.A.C.M."/>
            <person name="Zappacosta D."/>
            <person name="Garbus I."/>
            <person name="Selva J.P."/>
            <person name="Gallo C.A."/>
            <person name="Diaz A."/>
            <person name="Albertini E."/>
            <person name="Caccamo M."/>
            <person name="Echenique V."/>
        </authorList>
    </citation>
    <scope>NUCLEOTIDE SEQUENCE [LARGE SCALE GENOMIC DNA]</scope>
    <source>
        <strain evidence="10">cv. Victoria</strain>
        <tissue evidence="9">Leaf</tissue>
    </source>
</reference>
<dbReference type="Pfam" id="PF20168">
    <property type="entry name" value="PDS5"/>
    <property type="match status" value="1"/>
</dbReference>
<dbReference type="Gene3D" id="1.25.10.10">
    <property type="entry name" value="Leucine-rich Repeat Variant"/>
    <property type="match status" value="1"/>
</dbReference>
<evidence type="ECO:0000256" key="2">
    <source>
        <dbReference type="ARBA" id="ARBA00022618"/>
    </source>
</evidence>
<dbReference type="Gramene" id="TVU11564">
    <property type="protein sequence ID" value="TVU11564"/>
    <property type="gene ID" value="EJB05_45158"/>
</dbReference>
<dbReference type="CDD" id="cd19953">
    <property type="entry name" value="PDS5"/>
    <property type="match status" value="1"/>
</dbReference>
<feature type="region of interest" description="Disordered" evidence="8">
    <location>
        <begin position="1"/>
        <end position="33"/>
    </location>
</feature>
<evidence type="ECO:0000313" key="10">
    <source>
        <dbReference type="Proteomes" id="UP000324897"/>
    </source>
</evidence>
<keyword evidence="7" id="KW-0131">Cell cycle</keyword>
<evidence type="ECO:0000256" key="4">
    <source>
        <dbReference type="ARBA" id="ARBA00022776"/>
    </source>
</evidence>
<evidence type="ECO:0000313" key="9">
    <source>
        <dbReference type="EMBL" id="TVU11564.1"/>
    </source>
</evidence>
<dbReference type="AlphaFoldDB" id="A0A5J9TJR7"/>
<evidence type="ECO:0000256" key="3">
    <source>
        <dbReference type="ARBA" id="ARBA00022763"/>
    </source>
</evidence>
<feature type="compositionally biased region" description="Basic and acidic residues" evidence="8">
    <location>
        <begin position="1"/>
        <end position="10"/>
    </location>
</feature>
<dbReference type="Proteomes" id="UP000324897">
    <property type="component" value="Chromosome 3"/>
</dbReference>
<evidence type="ECO:0000256" key="6">
    <source>
        <dbReference type="ARBA" id="ARBA00023242"/>
    </source>
</evidence>
<dbReference type="EMBL" id="RWGY01000039">
    <property type="protein sequence ID" value="TVU11564.1"/>
    <property type="molecule type" value="Genomic_DNA"/>
</dbReference>
<feature type="non-terminal residue" evidence="9">
    <location>
        <position position="1"/>
    </location>
</feature>
<keyword evidence="2" id="KW-0132">Cell division</keyword>
<dbReference type="GO" id="GO:0000785">
    <property type="term" value="C:chromatin"/>
    <property type="evidence" value="ECO:0007669"/>
    <property type="project" value="TreeGrafter"/>
</dbReference>
<gene>
    <name evidence="9" type="ORF">EJB05_45158</name>
</gene>
<accession>A0A5J9TJR7</accession>